<reference evidence="4" key="1">
    <citation type="journal article" date="2019" name="Int. J. Syst. Evol. Microbiol.">
        <title>The Global Catalogue of Microorganisms (GCM) 10K type strain sequencing project: providing services to taxonomists for standard genome sequencing and annotation.</title>
        <authorList>
            <consortium name="The Broad Institute Genomics Platform"/>
            <consortium name="The Broad Institute Genome Sequencing Center for Infectious Disease"/>
            <person name="Wu L."/>
            <person name="Ma J."/>
        </authorList>
    </citation>
    <scope>NUCLEOTIDE SEQUENCE [LARGE SCALE GENOMIC DNA]</scope>
    <source>
        <strain evidence="4">XZYJ18</strain>
    </source>
</reference>
<evidence type="ECO:0000313" key="4">
    <source>
        <dbReference type="Proteomes" id="UP001595923"/>
    </source>
</evidence>
<accession>A0ABV9DY76</accession>
<keyword evidence="2" id="KW-0732">Signal</keyword>
<dbReference type="PROSITE" id="PS51257">
    <property type="entry name" value="PROKAR_LIPOPROTEIN"/>
    <property type="match status" value="1"/>
</dbReference>
<proteinExistence type="predicted"/>
<evidence type="ECO:0000313" key="3">
    <source>
        <dbReference type="EMBL" id="MFC4563412.1"/>
    </source>
</evidence>
<feature type="chain" id="PRO_5046085108" evidence="2">
    <location>
        <begin position="19"/>
        <end position="335"/>
    </location>
</feature>
<protein>
    <submittedName>
        <fullName evidence="3">Uncharacterized protein</fullName>
    </submittedName>
</protein>
<name>A0ABV9DY76_9ACTN</name>
<evidence type="ECO:0000256" key="1">
    <source>
        <dbReference type="SAM" id="MobiDB-lite"/>
    </source>
</evidence>
<feature type="compositionally biased region" description="Low complexity" evidence="1">
    <location>
        <begin position="180"/>
        <end position="201"/>
    </location>
</feature>
<feature type="signal peptide" evidence="2">
    <location>
        <begin position="1"/>
        <end position="18"/>
    </location>
</feature>
<sequence length="335" mass="33859">MRPWILLPLLAVTLAATACGGGSGPADAPPPSPTAAVLPDVASYTVASTEPAPDVKTAAAAYLETLLRYGAGDGTREAAQQRLDEAGLPTAPLDGAADLLSGSAAGTAEIIYPQLGGLTGNRASVMTVVTVHLLDGGEPTSTTRVVDVRLAKTGETWAVSSIESIGGGPPAEAPPPAGPSPSAGTSTSDAAAAAGDDPGSAVLSSQRLDLPDTVKWDILSGAIDDRVLRMLLTLGEDHELSVAVLSTGHPHNVFDSASVSNHVQGRAVDIWAIDGVPVADLAGSGEPDNPARTLMERALAEGSDEVGGPWALSTADGATFTNTVHQDHLHVGFKR</sequence>
<dbReference type="EMBL" id="JBHSFQ010000015">
    <property type="protein sequence ID" value="MFC4563412.1"/>
    <property type="molecule type" value="Genomic_DNA"/>
</dbReference>
<evidence type="ECO:0000256" key="2">
    <source>
        <dbReference type="SAM" id="SignalP"/>
    </source>
</evidence>
<gene>
    <name evidence="3" type="ORF">ACFO4E_16225</name>
</gene>
<comment type="caution">
    <text evidence="3">The sequence shown here is derived from an EMBL/GenBank/DDBJ whole genome shotgun (WGS) entry which is preliminary data.</text>
</comment>
<feature type="region of interest" description="Disordered" evidence="1">
    <location>
        <begin position="161"/>
        <end position="204"/>
    </location>
</feature>
<organism evidence="3 4">
    <name type="scientific">Nocardiopsis mangrovi</name>
    <dbReference type="NCBI Taxonomy" id="1179818"/>
    <lineage>
        <taxon>Bacteria</taxon>
        <taxon>Bacillati</taxon>
        <taxon>Actinomycetota</taxon>
        <taxon>Actinomycetes</taxon>
        <taxon>Streptosporangiales</taxon>
        <taxon>Nocardiopsidaceae</taxon>
        <taxon>Nocardiopsis</taxon>
    </lineage>
</organism>
<keyword evidence="4" id="KW-1185">Reference proteome</keyword>
<dbReference type="RefSeq" id="WP_378575677.1">
    <property type="nucleotide sequence ID" value="NZ_JBHSFQ010000015.1"/>
</dbReference>
<dbReference type="Proteomes" id="UP001595923">
    <property type="component" value="Unassembled WGS sequence"/>
</dbReference>